<comment type="cofactor">
    <cofactor evidence="1 16">
        <name>FAD</name>
        <dbReference type="ChEBI" id="CHEBI:57692"/>
    </cofactor>
</comment>
<dbReference type="PANTHER" id="PTHR21071">
    <property type="entry name" value="UDP-N-ACETYLENOLPYRUVOYLGLUCOSAMINE REDUCTASE"/>
    <property type="match status" value="1"/>
</dbReference>
<evidence type="ECO:0000256" key="15">
    <source>
        <dbReference type="ARBA" id="ARBA00048914"/>
    </source>
</evidence>
<dbReference type="InterPro" id="IPR006094">
    <property type="entry name" value="Oxid_FAD_bind_N"/>
</dbReference>
<keyword evidence="6 16" id="KW-0132">Cell division</keyword>
<keyword evidence="14 16" id="KW-0961">Cell wall biogenesis/degradation</keyword>
<sequence>MDNGIFSKLKEINGNDYVFKDELMSKHTTFKTGGAAKYFVTPDSVEKIVDTIEFCKENKIDFFVMGNGSNLLFSDEGFDGIVIQIFDKLKNIDIKDGKISVDAGCLLASMSKKAAKDGYTGLEFCSGIPGTVGGAVAMNAGAYGGEMKNVVEEVILYTDKGIKTYKCDEMDFGYRKSIVTKNDYIVLGAKINIEKGNIEDINSRMEELKRLRKEKQPLEYPSAGSTFKRPEGYFAGKLIMDAGLSGYQIGGAKVSPKHCGFVINANKATSKDVYELIKFVQKTVKEKFGVTLETEIKLIGNF</sequence>
<keyword evidence="8 16" id="KW-0274">FAD</keyword>
<dbReference type="InterPro" id="IPR003170">
    <property type="entry name" value="MurB"/>
</dbReference>
<keyword evidence="13 16" id="KW-0131">Cell cycle</keyword>
<evidence type="ECO:0000313" key="18">
    <source>
        <dbReference type="EMBL" id="SFA98039.1"/>
    </source>
</evidence>
<dbReference type="InterPro" id="IPR011601">
    <property type="entry name" value="MurB_C"/>
</dbReference>
<keyword evidence="19" id="KW-1185">Reference proteome</keyword>
<comment type="similarity">
    <text evidence="16">Belongs to the MurB family.</text>
</comment>
<dbReference type="NCBIfam" id="NF010480">
    <property type="entry name" value="PRK13905.1"/>
    <property type="match status" value="1"/>
</dbReference>
<keyword evidence="12 16" id="KW-0560">Oxidoreductase</keyword>
<evidence type="ECO:0000256" key="12">
    <source>
        <dbReference type="ARBA" id="ARBA00023002"/>
    </source>
</evidence>
<dbReference type="PROSITE" id="PS51387">
    <property type="entry name" value="FAD_PCMH"/>
    <property type="match status" value="1"/>
</dbReference>
<feature type="domain" description="FAD-binding PCMH-type" evidence="17">
    <location>
        <begin position="31"/>
        <end position="196"/>
    </location>
</feature>
<evidence type="ECO:0000256" key="13">
    <source>
        <dbReference type="ARBA" id="ARBA00023306"/>
    </source>
</evidence>
<keyword evidence="5 16" id="KW-0963">Cytoplasm</keyword>
<dbReference type="GO" id="GO:0008762">
    <property type="term" value="F:UDP-N-acetylmuramate dehydrogenase activity"/>
    <property type="evidence" value="ECO:0007669"/>
    <property type="project" value="UniProtKB-UniRule"/>
</dbReference>
<dbReference type="STRING" id="1120918.SAMN05216249_10655"/>
<keyword evidence="11 16" id="KW-0573">Peptidoglycan synthesis</keyword>
<dbReference type="Gene3D" id="3.30.43.10">
    <property type="entry name" value="Uridine Diphospho-n-acetylenolpyruvylglucosamine Reductase, domain 2"/>
    <property type="match status" value="1"/>
</dbReference>
<feature type="active site" description="Proton donor" evidence="16">
    <location>
        <position position="225"/>
    </location>
</feature>
<dbReference type="Pfam" id="PF02873">
    <property type="entry name" value="MurB_C"/>
    <property type="match status" value="1"/>
</dbReference>
<dbReference type="InterPro" id="IPR036318">
    <property type="entry name" value="FAD-bd_PCMH-like_sf"/>
</dbReference>
<evidence type="ECO:0000259" key="17">
    <source>
        <dbReference type="PROSITE" id="PS51387"/>
    </source>
</evidence>
<accession>A0A1I0XAD9</accession>
<protein>
    <recommendedName>
        <fullName evidence="16">UDP-N-acetylenolpyruvoylglucosamine reductase</fullName>
        <ecNumber evidence="16">1.3.1.98</ecNumber>
    </recommendedName>
    <alternativeName>
        <fullName evidence="16">UDP-N-acetylmuramate dehydrogenase</fullName>
    </alternativeName>
</protein>
<evidence type="ECO:0000313" key="19">
    <source>
        <dbReference type="Proteomes" id="UP000198838"/>
    </source>
</evidence>
<evidence type="ECO:0000256" key="5">
    <source>
        <dbReference type="ARBA" id="ARBA00022490"/>
    </source>
</evidence>
<keyword evidence="10 16" id="KW-0133">Cell shape</keyword>
<dbReference type="Gene3D" id="3.90.78.10">
    <property type="entry name" value="UDP-N-acetylenolpyruvoylglucosamine reductase, C-terminal domain"/>
    <property type="match status" value="1"/>
</dbReference>
<dbReference type="SUPFAM" id="SSF56194">
    <property type="entry name" value="Uridine diphospho-N-Acetylenolpyruvylglucosamine reductase, MurB, C-terminal domain"/>
    <property type="match status" value="1"/>
</dbReference>
<feature type="active site" evidence="16">
    <location>
        <position position="175"/>
    </location>
</feature>
<dbReference type="Proteomes" id="UP000198838">
    <property type="component" value="Unassembled WGS sequence"/>
</dbReference>
<keyword evidence="7 16" id="KW-0285">Flavoprotein</keyword>
<dbReference type="Gene3D" id="3.30.465.10">
    <property type="match status" value="1"/>
</dbReference>
<comment type="function">
    <text evidence="2 16">Cell wall formation.</text>
</comment>
<comment type="catalytic activity">
    <reaction evidence="15 16">
        <text>UDP-N-acetyl-alpha-D-muramate + NADP(+) = UDP-N-acetyl-3-O-(1-carboxyvinyl)-alpha-D-glucosamine + NADPH + H(+)</text>
        <dbReference type="Rhea" id="RHEA:12248"/>
        <dbReference type="ChEBI" id="CHEBI:15378"/>
        <dbReference type="ChEBI" id="CHEBI:57783"/>
        <dbReference type="ChEBI" id="CHEBI:58349"/>
        <dbReference type="ChEBI" id="CHEBI:68483"/>
        <dbReference type="ChEBI" id="CHEBI:70757"/>
        <dbReference type="EC" id="1.3.1.98"/>
    </reaction>
</comment>
<evidence type="ECO:0000256" key="8">
    <source>
        <dbReference type="ARBA" id="ARBA00022827"/>
    </source>
</evidence>
<dbReference type="Pfam" id="PF01565">
    <property type="entry name" value="FAD_binding_4"/>
    <property type="match status" value="1"/>
</dbReference>
<keyword evidence="9 16" id="KW-0521">NADP</keyword>
<evidence type="ECO:0000256" key="11">
    <source>
        <dbReference type="ARBA" id="ARBA00022984"/>
    </source>
</evidence>
<evidence type="ECO:0000256" key="6">
    <source>
        <dbReference type="ARBA" id="ARBA00022618"/>
    </source>
</evidence>
<comment type="subcellular location">
    <subcellularLocation>
        <location evidence="3 16">Cytoplasm</location>
    </subcellularLocation>
</comment>
<dbReference type="GO" id="GO:0071949">
    <property type="term" value="F:FAD binding"/>
    <property type="evidence" value="ECO:0007669"/>
    <property type="project" value="InterPro"/>
</dbReference>
<organism evidence="18 19">
    <name type="scientific">Acetitomaculum ruminis DSM 5522</name>
    <dbReference type="NCBI Taxonomy" id="1120918"/>
    <lineage>
        <taxon>Bacteria</taxon>
        <taxon>Bacillati</taxon>
        <taxon>Bacillota</taxon>
        <taxon>Clostridia</taxon>
        <taxon>Lachnospirales</taxon>
        <taxon>Lachnospiraceae</taxon>
        <taxon>Acetitomaculum</taxon>
    </lineage>
</organism>
<dbReference type="AlphaFoldDB" id="A0A1I0XAD9"/>
<dbReference type="InterPro" id="IPR016167">
    <property type="entry name" value="FAD-bd_PCMH_sub1"/>
</dbReference>
<dbReference type="PANTHER" id="PTHR21071:SF4">
    <property type="entry name" value="UDP-N-ACETYLENOLPYRUVOYLGLUCOSAMINE REDUCTASE"/>
    <property type="match status" value="1"/>
</dbReference>
<evidence type="ECO:0000256" key="7">
    <source>
        <dbReference type="ARBA" id="ARBA00022630"/>
    </source>
</evidence>
<dbReference type="GO" id="GO:0071555">
    <property type="term" value="P:cell wall organization"/>
    <property type="evidence" value="ECO:0007669"/>
    <property type="project" value="UniProtKB-KW"/>
</dbReference>
<dbReference type="NCBIfam" id="TIGR00179">
    <property type="entry name" value="murB"/>
    <property type="match status" value="1"/>
</dbReference>
<evidence type="ECO:0000256" key="16">
    <source>
        <dbReference type="HAMAP-Rule" id="MF_00037"/>
    </source>
</evidence>
<evidence type="ECO:0000256" key="4">
    <source>
        <dbReference type="ARBA" id="ARBA00004752"/>
    </source>
</evidence>
<reference evidence="18 19" key="1">
    <citation type="submission" date="2016-10" db="EMBL/GenBank/DDBJ databases">
        <authorList>
            <person name="de Groot N.N."/>
        </authorList>
    </citation>
    <scope>NUCLEOTIDE SEQUENCE [LARGE SCALE GENOMIC DNA]</scope>
    <source>
        <strain evidence="18 19">DSM 5522</strain>
    </source>
</reference>
<dbReference type="EMBL" id="FOJY01000006">
    <property type="protein sequence ID" value="SFA98039.1"/>
    <property type="molecule type" value="Genomic_DNA"/>
</dbReference>
<dbReference type="GO" id="GO:0009252">
    <property type="term" value="P:peptidoglycan biosynthetic process"/>
    <property type="evidence" value="ECO:0007669"/>
    <property type="project" value="UniProtKB-UniRule"/>
</dbReference>
<evidence type="ECO:0000256" key="14">
    <source>
        <dbReference type="ARBA" id="ARBA00023316"/>
    </source>
</evidence>
<gene>
    <name evidence="16" type="primary">murB</name>
    <name evidence="18" type="ORF">SAMN05216249_10655</name>
</gene>
<dbReference type="GO" id="GO:0051301">
    <property type="term" value="P:cell division"/>
    <property type="evidence" value="ECO:0007669"/>
    <property type="project" value="UniProtKB-KW"/>
</dbReference>
<proteinExistence type="inferred from homology"/>
<dbReference type="GO" id="GO:0008360">
    <property type="term" value="P:regulation of cell shape"/>
    <property type="evidence" value="ECO:0007669"/>
    <property type="project" value="UniProtKB-KW"/>
</dbReference>
<dbReference type="RefSeq" id="WP_242949076.1">
    <property type="nucleotide sequence ID" value="NZ_FOJY01000006.1"/>
</dbReference>
<evidence type="ECO:0000256" key="2">
    <source>
        <dbReference type="ARBA" id="ARBA00003921"/>
    </source>
</evidence>
<comment type="pathway">
    <text evidence="4 16">Cell wall biogenesis; peptidoglycan biosynthesis.</text>
</comment>
<dbReference type="SUPFAM" id="SSF56176">
    <property type="entry name" value="FAD-binding/transporter-associated domain-like"/>
    <property type="match status" value="1"/>
</dbReference>
<evidence type="ECO:0000256" key="3">
    <source>
        <dbReference type="ARBA" id="ARBA00004496"/>
    </source>
</evidence>
<dbReference type="HAMAP" id="MF_00037">
    <property type="entry name" value="MurB"/>
    <property type="match status" value="1"/>
</dbReference>
<dbReference type="InterPro" id="IPR036635">
    <property type="entry name" value="MurB_C_sf"/>
</dbReference>
<dbReference type="UniPathway" id="UPA00219"/>
<dbReference type="InterPro" id="IPR016169">
    <property type="entry name" value="FAD-bd_PCMH_sub2"/>
</dbReference>
<feature type="active site" evidence="16">
    <location>
        <position position="295"/>
    </location>
</feature>
<name>A0A1I0XAD9_9FIRM</name>
<dbReference type="EC" id="1.3.1.98" evidence="16"/>
<evidence type="ECO:0000256" key="1">
    <source>
        <dbReference type="ARBA" id="ARBA00001974"/>
    </source>
</evidence>
<dbReference type="GO" id="GO:0005829">
    <property type="term" value="C:cytosol"/>
    <property type="evidence" value="ECO:0007669"/>
    <property type="project" value="TreeGrafter"/>
</dbReference>
<evidence type="ECO:0000256" key="10">
    <source>
        <dbReference type="ARBA" id="ARBA00022960"/>
    </source>
</evidence>
<dbReference type="InterPro" id="IPR016166">
    <property type="entry name" value="FAD-bd_PCMH"/>
</dbReference>
<evidence type="ECO:0000256" key="9">
    <source>
        <dbReference type="ARBA" id="ARBA00022857"/>
    </source>
</evidence>